<sequence>MNKELEYIKRLSEGDRQAFDALFLLYYPRIKVFIFGFVKNEDDALDLAQDAFVRVWNNRANLIHVASFGGYLFKISKNIIFDFFRRKSLYEKYAQEEMQMKVDEISWQLNDVLDARELEILIHGLVDKMPEKRQVIFKMSRNQRLSNEEISKELGLSKRTVETHISNALKELREFISSIQALIL</sequence>
<feature type="domain" description="RNA polymerase sigma-70 region 2" evidence="5">
    <location>
        <begin position="22"/>
        <end position="88"/>
    </location>
</feature>
<keyword evidence="8" id="KW-1185">Reference proteome</keyword>
<dbReference type="OrthoDB" id="659577at2"/>
<evidence type="ECO:0000256" key="3">
    <source>
        <dbReference type="ARBA" id="ARBA00023082"/>
    </source>
</evidence>
<dbReference type="AlphaFoldDB" id="A0A4V3DE98"/>
<dbReference type="NCBIfam" id="TIGR02985">
    <property type="entry name" value="Sig70_bacteroi1"/>
    <property type="match status" value="1"/>
</dbReference>
<dbReference type="GO" id="GO:0003677">
    <property type="term" value="F:DNA binding"/>
    <property type="evidence" value="ECO:0007669"/>
    <property type="project" value="InterPro"/>
</dbReference>
<comment type="similarity">
    <text evidence="1">Belongs to the sigma-70 factor family. ECF subfamily.</text>
</comment>
<dbReference type="RefSeq" id="WP_133583958.1">
    <property type="nucleotide sequence ID" value="NZ_SNYV01000011.1"/>
</dbReference>
<evidence type="ECO:0000259" key="6">
    <source>
        <dbReference type="Pfam" id="PF08281"/>
    </source>
</evidence>
<dbReference type="PANTHER" id="PTHR43133:SF46">
    <property type="entry name" value="RNA POLYMERASE SIGMA-70 FACTOR ECF SUBFAMILY"/>
    <property type="match status" value="1"/>
</dbReference>
<dbReference type="InterPro" id="IPR014284">
    <property type="entry name" value="RNA_pol_sigma-70_dom"/>
</dbReference>
<evidence type="ECO:0000313" key="7">
    <source>
        <dbReference type="EMBL" id="TDQ80219.1"/>
    </source>
</evidence>
<evidence type="ECO:0000256" key="2">
    <source>
        <dbReference type="ARBA" id="ARBA00023015"/>
    </source>
</evidence>
<dbReference type="InterPro" id="IPR007627">
    <property type="entry name" value="RNA_pol_sigma70_r2"/>
</dbReference>
<evidence type="ECO:0000256" key="4">
    <source>
        <dbReference type="ARBA" id="ARBA00023163"/>
    </source>
</evidence>
<keyword evidence="2" id="KW-0805">Transcription regulation</keyword>
<dbReference type="NCBIfam" id="TIGR02937">
    <property type="entry name" value="sigma70-ECF"/>
    <property type="match status" value="1"/>
</dbReference>
<evidence type="ECO:0000259" key="5">
    <source>
        <dbReference type="Pfam" id="PF04542"/>
    </source>
</evidence>
<dbReference type="SUPFAM" id="SSF88946">
    <property type="entry name" value="Sigma2 domain of RNA polymerase sigma factors"/>
    <property type="match status" value="1"/>
</dbReference>
<dbReference type="InterPro" id="IPR039425">
    <property type="entry name" value="RNA_pol_sigma-70-like"/>
</dbReference>
<dbReference type="GO" id="GO:0006352">
    <property type="term" value="P:DNA-templated transcription initiation"/>
    <property type="evidence" value="ECO:0007669"/>
    <property type="project" value="InterPro"/>
</dbReference>
<dbReference type="Pfam" id="PF08281">
    <property type="entry name" value="Sigma70_r4_2"/>
    <property type="match status" value="1"/>
</dbReference>
<dbReference type="GO" id="GO:0016987">
    <property type="term" value="F:sigma factor activity"/>
    <property type="evidence" value="ECO:0007669"/>
    <property type="project" value="UniProtKB-KW"/>
</dbReference>
<dbReference type="Pfam" id="PF04542">
    <property type="entry name" value="Sigma70_r2"/>
    <property type="match status" value="1"/>
</dbReference>
<proteinExistence type="inferred from homology"/>
<dbReference type="PANTHER" id="PTHR43133">
    <property type="entry name" value="RNA POLYMERASE ECF-TYPE SIGMA FACTO"/>
    <property type="match status" value="1"/>
</dbReference>
<dbReference type="SUPFAM" id="SSF88659">
    <property type="entry name" value="Sigma3 and sigma4 domains of RNA polymerase sigma factors"/>
    <property type="match status" value="1"/>
</dbReference>
<name>A0A4V3DE98_9SPHI</name>
<keyword evidence="4" id="KW-0804">Transcription</keyword>
<dbReference type="EMBL" id="SNYV01000011">
    <property type="protein sequence ID" value="TDQ80219.1"/>
    <property type="molecule type" value="Genomic_DNA"/>
</dbReference>
<dbReference type="InterPro" id="IPR013324">
    <property type="entry name" value="RNA_pol_sigma_r3/r4-like"/>
</dbReference>
<keyword evidence="3" id="KW-0731">Sigma factor</keyword>
<dbReference type="InterPro" id="IPR013325">
    <property type="entry name" value="RNA_pol_sigma_r2"/>
</dbReference>
<protein>
    <submittedName>
        <fullName evidence="7">RNA polymerase sigma-70 factor (ECF subfamily)</fullName>
    </submittedName>
</protein>
<reference evidence="7 8" key="1">
    <citation type="submission" date="2019-03" db="EMBL/GenBank/DDBJ databases">
        <title>Genomic Encyclopedia of Archaeal and Bacterial Type Strains, Phase II (KMG-II): from individual species to whole genera.</title>
        <authorList>
            <person name="Goeker M."/>
        </authorList>
    </citation>
    <scope>NUCLEOTIDE SEQUENCE [LARGE SCALE GENOMIC DNA]</scope>
    <source>
        <strain evidence="7 8">DSM 28353</strain>
    </source>
</reference>
<dbReference type="Gene3D" id="1.10.1740.10">
    <property type="match status" value="1"/>
</dbReference>
<dbReference type="InterPro" id="IPR036388">
    <property type="entry name" value="WH-like_DNA-bd_sf"/>
</dbReference>
<gene>
    <name evidence="7" type="ORF">CLV99_1676</name>
</gene>
<organism evidence="7 8">
    <name type="scientific">Sphingobacterium yanglingense</name>
    <dbReference type="NCBI Taxonomy" id="1437280"/>
    <lineage>
        <taxon>Bacteria</taxon>
        <taxon>Pseudomonadati</taxon>
        <taxon>Bacteroidota</taxon>
        <taxon>Sphingobacteriia</taxon>
        <taxon>Sphingobacteriales</taxon>
        <taxon>Sphingobacteriaceae</taxon>
        <taxon>Sphingobacterium</taxon>
    </lineage>
</organism>
<feature type="domain" description="RNA polymerase sigma factor 70 region 4 type 2" evidence="6">
    <location>
        <begin position="122"/>
        <end position="172"/>
    </location>
</feature>
<evidence type="ECO:0000256" key="1">
    <source>
        <dbReference type="ARBA" id="ARBA00010641"/>
    </source>
</evidence>
<accession>A0A4V3DE98</accession>
<dbReference type="InterPro" id="IPR013249">
    <property type="entry name" value="RNA_pol_sigma70_r4_t2"/>
</dbReference>
<dbReference type="Gene3D" id="1.10.10.10">
    <property type="entry name" value="Winged helix-like DNA-binding domain superfamily/Winged helix DNA-binding domain"/>
    <property type="match status" value="1"/>
</dbReference>
<comment type="caution">
    <text evidence="7">The sequence shown here is derived from an EMBL/GenBank/DDBJ whole genome shotgun (WGS) entry which is preliminary data.</text>
</comment>
<dbReference type="Proteomes" id="UP000295292">
    <property type="component" value="Unassembled WGS sequence"/>
</dbReference>
<evidence type="ECO:0000313" key="8">
    <source>
        <dbReference type="Proteomes" id="UP000295292"/>
    </source>
</evidence>
<dbReference type="InterPro" id="IPR014327">
    <property type="entry name" value="RNA_pol_sigma70_bacteroid"/>
</dbReference>